<dbReference type="Pfam" id="PF13450">
    <property type="entry name" value="NAD_binding_8"/>
    <property type="match status" value="1"/>
</dbReference>
<dbReference type="AlphaFoldDB" id="A0A4R7PEQ8"/>
<keyword evidence="5" id="KW-0521">NADP</keyword>
<dbReference type="OrthoDB" id="9806180at2"/>
<dbReference type="Gene3D" id="3.50.50.60">
    <property type="entry name" value="FAD/NAD(P)-binding domain"/>
    <property type="match status" value="2"/>
</dbReference>
<accession>A0A4R7PEQ8</accession>
<comment type="caution">
    <text evidence="9">The sequence shown here is derived from an EMBL/GenBank/DDBJ whole genome shotgun (WGS) entry which is preliminary data.</text>
</comment>
<evidence type="ECO:0000313" key="9">
    <source>
        <dbReference type="EMBL" id="TDU32703.1"/>
    </source>
</evidence>
<dbReference type="SUPFAM" id="SSF51905">
    <property type="entry name" value="FAD/NAD(P)-binding domain"/>
    <property type="match status" value="3"/>
</dbReference>
<evidence type="ECO:0000256" key="7">
    <source>
        <dbReference type="ARBA" id="ARBA00023033"/>
    </source>
</evidence>
<dbReference type="Pfam" id="PF13738">
    <property type="entry name" value="Pyr_redox_3"/>
    <property type="match status" value="1"/>
</dbReference>
<dbReference type="SUPFAM" id="SSF53474">
    <property type="entry name" value="alpha/beta-Hydrolases"/>
    <property type="match status" value="1"/>
</dbReference>
<dbReference type="GO" id="GO:0016787">
    <property type="term" value="F:hydrolase activity"/>
    <property type="evidence" value="ECO:0007669"/>
    <property type="project" value="InterPro"/>
</dbReference>
<keyword evidence="3" id="KW-0285">Flavoprotein</keyword>
<sequence length="859" mass="93332">MKQHSDVIVIGAGFSGLYAVHKVRDELGLSVQGIDAAGGPGGTWWWNRYPGARCDIESIHYSYSFSDEIQREWRWSERYAAQPEILRYLEFVADKLKVREAFRYNARVTAMVWDESAKRWNVTTDDGGSYSARFIIAGGGNVGVPKSRAEFPGIDSFGGQVLTTSRWPKEGVDLSGKRVGVIGTGSTSVQMVPNLARQAAHITLFQRTPNYAVPLGNAPLDEDKQRWNAENWKQLRAKTRDRFMGVPLESPEPSALAASPEKRRERFDRLWKVGGFGVLASSYADVLTDEKANETLAEYVREKIRARVKDPKVAESLCPTDHPYGTKRPVLEADYYDMFNRDNVSLVDLRASPLEKVTATGIRAGGKDHELDVIVLATGFDAITGALMQMGIVGREGVKLTDRWASGPQTYLGICSAKFPNLFYITGPTSAVVLYNNPMAIEDHVEFATAAIKYTLDKGAETIEADEAAERAWHKQVEGILHTTLMPRANSWYMGANVPGKPRAVFIFAGGAPLYRAMCADVVDHGYAGFSVGEAPAGRVPPMIQIDAAVAQVVGAMAMQDMKPLEQCTLEETRAAVESFALMQKPAPGSVRRIESTYPGPAGPRRMYIHRPEDVEGPLPVVMFIHGGGWVAGSIDMCSAACASLAHELKAMVVAPSYRLAPEAPFPAATDDTYAALRWIAEVIGEYGGDPDQLVVMGDSAGGQLAAVAAQRARDEGGPQLMAQVLLYPGIDAEARTASQVTYANGPILSMAAARGMWSTYLGDLSKAVSPLASPNRAKSLAGLAPALVITAECDPFRDEGEDYARALQAAGVPTRLHRIEGLVHAAFYMSAFVPRTAEINQAVARFLEARRVPVKDVA</sequence>
<evidence type="ECO:0000256" key="5">
    <source>
        <dbReference type="ARBA" id="ARBA00022857"/>
    </source>
</evidence>
<dbReference type="PANTHER" id="PTHR43098">
    <property type="entry name" value="L-ORNITHINE N(5)-MONOOXYGENASE-RELATED"/>
    <property type="match status" value="1"/>
</dbReference>
<dbReference type="Gene3D" id="3.40.50.1820">
    <property type="entry name" value="alpha/beta hydrolase"/>
    <property type="match status" value="1"/>
</dbReference>
<keyword evidence="10" id="KW-1185">Reference proteome</keyword>
<comment type="cofactor">
    <cofactor evidence="1">
        <name>FAD</name>
        <dbReference type="ChEBI" id="CHEBI:57692"/>
    </cofactor>
</comment>
<protein>
    <submittedName>
        <fullName evidence="9">Cation diffusion facilitator CzcD-associated flavoprotein CzcO</fullName>
    </submittedName>
</protein>
<dbReference type="EMBL" id="SOBT01000008">
    <property type="protein sequence ID" value="TDU32703.1"/>
    <property type="molecule type" value="Genomic_DNA"/>
</dbReference>
<dbReference type="GO" id="GO:0004497">
    <property type="term" value="F:monooxygenase activity"/>
    <property type="evidence" value="ECO:0007669"/>
    <property type="project" value="UniProtKB-KW"/>
</dbReference>
<evidence type="ECO:0000256" key="6">
    <source>
        <dbReference type="ARBA" id="ARBA00023002"/>
    </source>
</evidence>
<dbReference type="InterPro" id="IPR013094">
    <property type="entry name" value="AB_hydrolase_3"/>
</dbReference>
<name>A0A4R7PEQ8_9GAMM</name>
<gene>
    <name evidence="9" type="ORF">DFR24_2103</name>
</gene>
<proteinExistence type="inferred from homology"/>
<evidence type="ECO:0000313" key="10">
    <source>
        <dbReference type="Proteomes" id="UP000295341"/>
    </source>
</evidence>
<evidence type="ECO:0000259" key="8">
    <source>
        <dbReference type="Pfam" id="PF07859"/>
    </source>
</evidence>
<keyword evidence="6" id="KW-0560">Oxidoreductase</keyword>
<dbReference type="Proteomes" id="UP000295341">
    <property type="component" value="Unassembled WGS sequence"/>
</dbReference>
<evidence type="ECO:0000256" key="3">
    <source>
        <dbReference type="ARBA" id="ARBA00022630"/>
    </source>
</evidence>
<dbReference type="InterPro" id="IPR050775">
    <property type="entry name" value="FAD-binding_Monooxygenases"/>
</dbReference>
<dbReference type="InterPro" id="IPR036188">
    <property type="entry name" value="FAD/NAD-bd_sf"/>
</dbReference>
<feature type="domain" description="Alpha/beta hydrolase fold-3" evidence="8">
    <location>
        <begin position="622"/>
        <end position="827"/>
    </location>
</feature>
<evidence type="ECO:0000256" key="1">
    <source>
        <dbReference type="ARBA" id="ARBA00001974"/>
    </source>
</evidence>
<keyword evidence="7" id="KW-0503">Monooxygenase</keyword>
<dbReference type="Pfam" id="PF07859">
    <property type="entry name" value="Abhydrolase_3"/>
    <property type="match status" value="1"/>
</dbReference>
<dbReference type="PANTHER" id="PTHR43098:SF3">
    <property type="entry name" value="L-ORNITHINE N(5)-MONOOXYGENASE-RELATED"/>
    <property type="match status" value="1"/>
</dbReference>
<evidence type="ECO:0000256" key="4">
    <source>
        <dbReference type="ARBA" id="ARBA00022827"/>
    </source>
</evidence>
<evidence type="ECO:0000256" key="2">
    <source>
        <dbReference type="ARBA" id="ARBA00010139"/>
    </source>
</evidence>
<keyword evidence="4" id="KW-0274">FAD</keyword>
<reference evidence="9 10" key="1">
    <citation type="submission" date="2019-03" db="EMBL/GenBank/DDBJ databases">
        <title>Genomic Encyclopedia of Type Strains, Phase IV (KMG-IV): sequencing the most valuable type-strain genomes for metagenomic binning, comparative biology and taxonomic classification.</title>
        <authorList>
            <person name="Goeker M."/>
        </authorList>
    </citation>
    <scope>NUCLEOTIDE SEQUENCE [LARGE SCALE GENOMIC DNA]</scope>
    <source>
        <strain evidence="9 10">DSM 26377</strain>
    </source>
</reference>
<organism evidence="9 10">
    <name type="scientific">Panacagrimonas perspica</name>
    <dbReference type="NCBI Taxonomy" id="381431"/>
    <lineage>
        <taxon>Bacteria</taxon>
        <taxon>Pseudomonadati</taxon>
        <taxon>Pseudomonadota</taxon>
        <taxon>Gammaproteobacteria</taxon>
        <taxon>Nevskiales</taxon>
        <taxon>Nevskiaceae</taxon>
        <taxon>Panacagrimonas</taxon>
    </lineage>
</organism>
<comment type="similarity">
    <text evidence="2">Belongs to the FAD-binding monooxygenase family.</text>
</comment>
<dbReference type="RefSeq" id="WP_133881185.1">
    <property type="nucleotide sequence ID" value="NZ_MWIN01000001.1"/>
</dbReference>
<dbReference type="InterPro" id="IPR029058">
    <property type="entry name" value="AB_hydrolase_fold"/>
</dbReference>